<proteinExistence type="predicted"/>
<dbReference type="Proteomes" id="UP000004171">
    <property type="component" value="Unassembled WGS sequence"/>
</dbReference>
<reference evidence="1 2" key="1">
    <citation type="submission" date="2011-03" db="EMBL/GenBank/DDBJ databases">
        <authorList>
            <person name="Muzny D."/>
            <person name="Qin X."/>
            <person name="Deng J."/>
            <person name="Jiang H."/>
            <person name="Liu Y."/>
            <person name="Qu J."/>
            <person name="Song X.-Z."/>
            <person name="Zhang L."/>
            <person name="Thornton R."/>
            <person name="Coyle M."/>
            <person name="Francisco L."/>
            <person name="Jackson L."/>
            <person name="Javaid M."/>
            <person name="Korchina V."/>
            <person name="Kovar C."/>
            <person name="Mata R."/>
            <person name="Mathew T."/>
            <person name="Ngo R."/>
            <person name="Nguyen L."/>
            <person name="Nguyen N."/>
            <person name="Okwuonu G."/>
            <person name="Ongeri F."/>
            <person name="Pham C."/>
            <person name="Simmons D."/>
            <person name="Wilczek-Boney K."/>
            <person name="Hale W."/>
            <person name="Jakkamsetti A."/>
            <person name="Pham P."/>
            <person name="Ruth R."/>
            <person name="San Lucas F."/>
            <person name="Warren J."/>
            <person name="Zhang J."/>
            <person name="Zhao Z."/>
            <person name="Zhou C."/>
            <person name="Zhu D."/>
            <person name="Lee S."/>
            <person name="Bess C."/>
            <person name="Blankenburg K."/>
            <person name="Forbes L."/>
            <person name="Fu Q."/>
            <person name="Gubbala S."/>
            <person name="Hirani K."/>
            <person name="Jayaseelan J.C."/>
            <person name="Lara F."/>
            <person name="Munidasa M."/>
            <person name="Palculict T."/>
            <person name="Patil S."/>
            <person name="Pu L.-L."/>
            <person name="Saada N."/>
            <person name="Tang L."/>
            <person name="Weissenberger G."/>
            <person name="Zhu Y."/>
            <person name="Hemphill L."/>
            <person name="Shang Y."/>
            <person name="Youmans B."/>
            <person name="Ayvaz T."/>
            <person name="Ross M."/>
            <person name="Santibanez J."/>
            <person name="Aqrawi P."/>
            <person name="Gross S."/>
            <person name="Joshi V."/>
            <person name="Fowler G."/>
            <person name="Nazareth L."/>
            <person name="Reid J."/>
            <person name="Worley K."/>
            <person name="Petrosino J."/>
            <person name="Highlander S."/>
            <person name="Gibbs R."/>
        </authorList>
    </citation>
    <scope>NUCLEOTIDE SEQUENCE [LARGE SCALE GENOMIC DNA]</scope>
    <source>
        <strain evidence="1 2">SK1056</strain>
    </source>
</reference>
<dbReference type="HOGENOM" id="CLU_1980401_0_0_9"/>
<comment type="caution">
    <text evidence="1">The sequence shown here is derived from an EMBL/GenBank/DDBJ whole genome shotgun (WGS) entry which is preliminary data.</text>
</comment>
<organism evidence="1 2">
    <name type="scientific">Streptococcus sanguinis SK1056</name>
    <dbReference type="NCBI Taxonomy" id="888820"/>
    <lineage>
        <taxon>Bacteria</taxon>
        <taxon>Bacillati</taxon>
        <taxon>Bacillota</taxon>
        <taxon>Bacilli</taxon>
        <taxon>Lactobacillales</taxon>
        <taxon>Streptococcaceae</taxon>
        <taxon>Streptococcus</taxon>
    </lineage>
</organism>
<sequence>MVILFKAGSDLETVLTKMLVEMLEVKSDFEDTKDEDFSFEKDGVHYLFEFKGLTKDVKKSNISQLITHVHKYSEKNKVSDENIRRIIIVNRFKHVAPKDRPSVSHNVIDVAKNQVYNVLIIDTLHF</sequence>
<name>F3UFC6_STRSA</name>
<gene>
    <name evidence="1" type="ORF">HMPREF9393_2330</name>
</gene>
<accession>F3UFC6</accession>
<dbReference type="AlphaFoldDB" id="F3UFC6"/>
<evidence type="ECO:0000313" key="2">
    <source>
        <dbReference type="Proteomes" id="UP000004171"/>
    </source>
</evidence>
<dbReference type="EMBL" id="AFFL01000010">
    <property type="protein sequence ID" value="EGJ35856.1"/>
    <property type="molecule type" value="Genomic_DNA"/>
</dbReference>
<evidence type="ECO:0000313" key="1">
    <source>
        <dbReference type="EMBL" id="EGJ35856.1"/>
    </source>
</evidence>
<protein>
    <submittedName>
        <fullName evidence="1">Uncharacterized protein</fullName>
    </submittedName>
</protein>